<keyword evidence="4" id="KW-0804">Transcription</keyword>
<dbReference type="GO" id="GO:0005654">
    <property type="term" value="C:nucleoplasm"/>
    <property type="evidence" value="ECO:0007669"/>
    <property type="project" value="UniProtKB-ARBA"/>
</dbReference>
<feature type="region of interest" description="Disordered" evidence="6">
    <location>
        <begin position="1"/>
        <end position="68"/>
    </location>
</feature>
<evidence type="ECO:0000256" key="4">
    <source>
        <dbReference type="ARBA" id="ARBA00023163"/>
    </source>
</evidence>
<feature type="compositionally biased region" description="Pro residues" evidence="6">
    <location>
        <begin position="11"/>
        <end position="23"/>
    </location>
</feature>
<organism evidence="7">
    <name type="scientific">Tetraselmis sp. GSL018</name>
    <dbReference type="NCBI Taxonomy" id="582737"/>
    <lineage>
        <taxon>Eukaryota</taxon>
        <taxon>Viridiplantae</taxon>
        <taxon>Chlorophyta</taxon>
        <taxon>core chlorophytes</taxon>
        <taxon>Chlorodendrophyceae</taxon>
        <taxon>Chlorodendrales</taxon>
        <taxon>Chlorodendraceae</taxon>
        <taxon>Tetraselmis</taxon>
    </lineage>
</organism>
<dbReference type="Gene3D" id="1.10.10.10">
    <property type="entry name" value="Winged helix-like DNA-binding domain superfamily/Winged helix DNA-binding domain"/>
    <property type="match status" value="2"/>
</dbReference>
<evidence type="ECO:0000256" key="2">
    <source>
        <dbReference type="ARBA" id="ARBA00011038"/>
    </source>
</evidence>
<dbReference type="Pfam" id="PF05158">
    <property type="entry name" value="RNA_pol_Rpc34"/>
    <property type="match status" value="2"/>
</dbReference>
<dbReference type="InterPro" id="IPR007832">
    <property type="entry name" value="RNA_pol_Rpc34"/>
</dbReference>
<evidence type="ECO:0000256" key="6">
    <source>
        <dbReference type="SAM" id="MobiDB-lite"/>
    </source>
</evidence>
<proteinExistence type="inferred from homology"/>
<dbReference type="AlphaFoldDB" id="A0A061SD36"/>
<dbReference type="InterPro" id="IPR036390">
    <property type="entry name" value="WH_DNA-bd_sf"/>
</dbReference>
<evidence type="ECO:0000313" key="7">
    <source>
        <dbReference type="EMBL" id="JAC80631.1"/>
    </source>
</evidence>
<feature type="compositionally biased region" description="Basic and acidic residues" evidence="6">
    <location>
        <begin position="24"/>
        <end position="36"/>
    </location>
</feature>
<sequence length="364" mass="39795">MRPALPACSPSCPPAMPAQPLRPPSEDRSAARHLLDPRPGGTGRRAGGRTGRTSSVPTGRTSVGLSKSSSLALGSAMSGAVENSGPSSGTAEQGIIDLCRKHSEGLSEAVLDKELSGFDISAKAAAINSLLQQQRLQIFKSPDGSLVYKEIKVEDAAKFKGLGPQEMLVYQLIKQTGNKGMWTKDMKFQSNLQQPQITKILKTLEGRNLVKSVRSVTGGNKKVYMLYELEPSRELTGGAWYTEQKFDSEFIEALREACSQFIHKQGDVTLGDVVEFIHSRGFVKVDLREEDVLSVINSLVYDGRIDSVDDEDDVEHFRPAMLKIPRQSAFTSIPCGVCPVFAQCRPDGPISPAKCIYFDKWLDF</sequence>
<dbReference type="EMBL" id="GBEZ01004597">
    <property type="protein sequence ID" value="JAC80631.1"/>
    <property type="molecule type" value="Transcribed_RNA"/>
</dbReference>
<feature type="compositionally biased region" description="Gly residues" evidence="6">
    <location>
        <begin position="40"/>
        <end position="50"/>
    </location>
</feature>
<dbReference type="FunFam" id="1.10.10.10:FF:000237">
    <property type="entry name" value="DNA-directed RNA polymerase III subunit RPC6"/>
    <property type="match status" value="1"/>
</dbReference>
<keyword evidence="5" id="KW-0539">Nucleus</keyword>
<dbReference type="InterPro" id="IPR036388">
    <property type="entry name" value="WH-like_DNA-bd_sf"/>
</dbReference>
<comment type="similarity">
    <text evidence="2">Belongs to the eukaryotic RPC34/RPC39 RNA polymerase subunit family.</text>
</comment>
<dbReference type="PANTHER" id="PTHR12780">
    <property type="entry name" value="RNA POLYMERASE III DNA DIRECTED , 39KD SUBUNIT-RELATED"/>
    <property type="match status" value="1"/>
</dbReference>
<name>A0A061SD36_9CHLO</name>
<keyword evidence="3 7" id="KW-0240">DNA-directed RNA polymerase</keyword>
<protein>
    <submittedName>
        <fullName evidence="7">DNA-directed RNA polymerase III subunit C34</fullName>
    </submittedName>
</protein>
<dbReference type="FunFam" id="1.10.10.10:FF:000116">
    <property type="entry name" value="DNA-directed RNA polymerase III subunit RPC6"/>
    <property type="match status" value="1"/>
</dbReference>
<evidence type="ECO:0000256" key="3">
    <source>
        <dbReference type="ARBA" id="ARBA00022478"/>
    </source>
</evidence>
<dbReference type="InterPro" id="IPR016049">
    <property type="entry name" value="RNA_pol_Rpc34-like"/>
</dbReference>
<gene>
    <name evidence="7" type="primary">RPC34</name>
    <name evidence="7" type="ORF">TSPGSL018_9828</name>
</gene>
<dbReference type="GO" id="GO:0005737">
    <property type="term" value="C:cytoplasm"/>
    <property type="evidence" value="ECO:0007669"/>
    <property type="project" value="UniProtKB-ARBA"/>
</dbReference>
<dbReference type="GO" id="GO:0006383">
    <property type="term" value="P:transcription by RNA polymerase III"/>
    <property type="evidence" value="ECO:0007669"/>
    <property type="project" value="InterPro"/>
</dbReference>
<comment type="subcellular location">
    <subcellularLocation>
        <location evidence="1">Nucleus</location>
    </subcellularLocation>
</comment>
<dbReference type="SUPFAM" id="SSF46785">
    <property type="entry name" value="Winged helix' DNA-binding domain"/>
    <property type="match status" value="2"/>
</dbReference>
<feature type="compositionally biased region" description="Low complexity" evidence="6">
    <location>
        <begin position="1"/>
        <end position="10"/>
    </location>
</feature>
<evidence type="ECO:0000256" key="1">
    <source>
        <dbReference type="ARBA" id="ARBA00004123"/>
    </source>
</evidence>
<evidence type="ECO:0000256" key="5">
    <source>
        <dbReference type="ARBA" id="ARBA00023242"/>
    </source>
</evidence>
<dbReference type="GO" id="GO:0005666">
    <property type="term" value="C:RNA polymerase III complex"/>
    <property type="evidence" value="ECO:0007669"/>
    <property type="project" value="InterPro"/>
</dbReference>
<accession>A0A061SD36</accession>
<reference evidence="7" key="1">
    <citation type="submission" date="2014-05" db="EMBL/GenBank/DDBJ databases">
        <title>The transcriptome of the halophilic microalga Tetraselmis sp. GSL018 isolated from the Great Salt Lake, Utah.</title>
        <authorList>
            <person name="Jinkerson R.E."/>
            <person name="D'Adamo S."/>
            <person name="Posewitz M.C."/>
        </authorList>
    </citation>
    <scope>NUCLEOTIDE SEQUENCE</scope>
    <source>
        <strain evidence="7">GSL018</strain>
    </source>
</reference>